<feature type="transmembrane region" description="Helical" evidence="1">
    <location>
        <begin position="386"/>
        <end position="409"/>
    </location>
</feature>
<dbReference type="AlphaFoldDB" id="A0A5P8M4Q1"/>
<accession>A0A5P8M4Q1</accession>
<sequence length="421" mass="47890">MMRLELTKLWRQNKLLPGILVLLVLMIGSLEASLYFQLRGIDTNIEAGQVAMANLTASVRRHSSDNYLSAYDKAALETVEKQITNLRHRNDYQASTDAWTSFTRPYPWLSYSGDGVIEGLHAGEVEATRQELLYMHRYHIASMLPVTLRTNPQTASTNNIPTSEIGFYPPLTERYYERGWWQIWFWATAGGLLISLSVINLFLGDILATEWEGSTDRTRWLRLQNETHTKLILTKFAVHFGLSCLLLGLALGLFLLYAWLRTGLGDLRYPVQTWVLGKRVVSVYASMTATADANYFHPLHIVFIPLIRYLGRLGVFWVSLLFFNSAITLLVNRIMRIRFLALLTLVIIPLLGLVLPTSVYNPFTYLKGDWVITNYFGYLLNQRGPVFPWIVGLIIGSGLLSVFLTLIQLPKKKIQGTPRAT</sequence>
<evidence type="ECO:0000313" key="3">
    <source>
        <dbReference type="Proteomes" id="UP000326779"/>
    </source>
</evidence>
<evidence type="ECO:0008006" key="4">
    <source>
        <dbReference type="Google" id="ProtNLM"/>
    </source>
</evidence>
<evidence type="ECO:0000313" key="2">
    <source>
        <dbReference type="EMBL" id="QFR23486.1"/>
    </source>
</evidence>
<protein>
    <recommendedName>
        <fullName evidence="4">ABC transporter permease</fullName>
    </recommendedName>
</protein>
<feature type="transmembrane region" description="Helical" evidence="1">
    <location>
        <begin position="339"/>
        <end position="360"/>
    </location>
</feature>
<evidence type="ECO:0000256" key="1">
    <source>
        <dbReference type="SAM" id="Phobius"/>
    </source>
</evidence>
<dbReference type="RefSeq" id="WP_152260754.1">
    <property type="nucleotide sequence ID" value="NZ_CP045143.1"/>
</dbReference>
<dbReference type="EMBL" id="CP045143">
    <property type="protein sequence ID" value="QFR23486.1"/>
    <property type="molecule type" value="Genomic_DNA"/>
</dbReference>
<dbReference type="Proteomes" id="UP000326779">
    <property type="component" value="Chromosome"/>
</dbReference>
<organism evidence="2 3">
    <name type="scientific">Schleiferilactobacillus harbinensis</name>
    <dbReference type="NCBI Taxonomy" id="304207"/>
    <lineage>
        <taxon>Bacteria</taxon>
        <taxon>Bacillati</taxon>
        <taxon>Bacillota</taxon>
        <taxon>Bacilli</taxon>
        <taxon>Lactobacillales</taxon>
        <taxon>Lactobacillaceae</taxon>
        <taxon>Schleiferilactobacillus</taxon>
    </lineage>
</organism>
<name>A0A5P8M4Q1_9LACO</name>
<feature type="transmembrane region" description="Helical" evidence="1">
    <location>
        <begin position="183"/>
        <end position="203"/>
    </location>
</feature>
<keyword evidence="1" id="KW-0812">Transmembrane</keyword>
<dbReference type="KEGG" id="lhb:D1010_08770"/>
<proteinExistence type="predicted"/>
<feature type="transmembrane region" description="Helical" evidence="1">
    <location>
        <begin position="236"/>
        <end position="260"/>
    </location>
</feature>
<reference evidence="2 3" key="1">
    <citation type="submission" date="2019-10" db="EMBL/GenBank/DDBJ databases">
        <title>The completed genome of Lactobacillus harbinensis M1.</title>
        <authorList>
            <person name="Zheng Y."/>
        </authorList>
    </citation>
    <scope>NUCLEOTIDE SEQUENCE [LARGE SCALE GENOMIC DNA]</scope>
    <source>
        <strain evidence="2 3">M1</strain>
    </source>
</reference>
<keyword evidence="1" id="KW-1133">Transmembrane helix</keyword>
<keyword evidence="1" id="KW-0472">Membrane</keyword>
<gene>
    <name evidence="2" type="ORF">D1010_08770</name>
</gene>
<feature type="transmembrane region" description="Helical" evidence="1">
    <location>
        <begin position="314"/>
        <end position="332"/>
    </location>
</feature>